<evidence type="ECO:0000256" key="8">
    <source>
        <dbReference type="ARBA" id="ARBA00022989"/>
    </source>
</evidence>
<comment type="caution">
    <text evidence="13">The sequence shown here is derived from an EMBL/GenBank/DDBJ whole genome shotgun (WGS) entry which is preliminary data.</text>
</comment>
<evidence type="ECO:0000256" key="7">
    <source>
        <dbReference type="ARBA" id="ARBA00022841"/>
    </source>
</evidence>
<dbReference type="InterPro" id="IPR004299">
    <property type="entry name" value="MBOAT_fam"/>
</dbReference>
<feature type="transmembrane region" description="Helical" evidence="12">
    <location>
        <begin position="387"/>
        <end position="408"/>
    </location>
</feature>
<feature type="transmembrane region" description="Helical" evidence="12">
    <location>
        <begin position="34"/>
        <end position="57"/>
    </location>
</feature>
<dbReference type="PIRSF" id="PIRSF016636">
    <property type="entry name" value="AlgI_DltB"/>
    <property type="match status" value="1"/>
</dbReference>
<dbReference type="Proteomes" id="UP000176037">
    <property type="component" value="Unassembled WGS sequence"/>
</dbReference>
<evidence type="ECO:0000256" key="6">
    <source>
        <dbReference type="ARBA" id="ARBA00022692"/>
    </source>
</evidence>
<feature type="transmembrane region" description="Helical" evidence="12">
    <location>
        <begin position="361"/>
        <end position="380"/>
    </location>
</feature>
<evidence type="ECO:0000256" key="1">
    <source>
        <dbReference type="ARBA" id="ARBA00004651"/>
    </source>
</evidence>
<dbReference type="EC" id="2.3.1.-" evidence="11"/>
<dbReference type="PANTHER" id="PTHR13285:SF23">
    <property type="entry name" value="TEICHOIC ACID D-ALANYLTRANSFERASE"/>
    <property type="match status" value="1"/>
</dbReference>
<feature type="transmembrane region" description="Helical" evidence="12">
    <location>
        <begin position="493"/>
        <end position="517"/>
    </location>
</feature>
<dbReference type="Pfam" id="PF03062">
    <property type="entry name" value="MBOAT"/>
    <property type="match status" value="1"/>
</dbReference>
<comment type="subcellular location">
    <subcellularLocation>
        <location evidence="11">Cell inner membrane</location>
    </subcellularLocation>
    <subcellularLocation>
        <location evidence="1">Cell membrane</location>
        <topology evidence="1">Multi-pass membrane protein</topology>
    </subcellularLocation>
</comment>
<evidence type="ECO:0000256" key="3">
    <source>
        <dbReference type="ARBA" id="ARBA00010323"/>
    </source>
</evidence>
<evidence type="ECO:0000313" key="13">
    <source>
        <dbReference type="EMBL" id="OFI34065.1"/>
    </source>
</evidence>
<feature type="transmembrane region" description="Helical" evidence="12">
    <location>
        <begin position="437"/>
        <end position="457"/>
    </location>
</feature>
<evidence type="ECO:0000256" key="4">
    <source>
        <dbReference type="ARBA" id="ARBA00022475"/>
    </source>
</evidence>
<keyword evidence="14" id="KW-1185">Reference proteome</keyword>
<proteinExistence type="inferred from homology"/>
<keyword evidence="4 11" id="KW-1003">Cell membrane</keyword>
<reference evidence="13 14" key="1">
    <citation type="submission" date="2016-09" db="EMBL/GenBank/DDBJ databases">
        <title>Alteromonas lipolytica, a new species isolated from sea water.</title>
        <authorList>
            <person name="Wu Y.-H."/>
            <person name="Cheng H."/>
            <person name="Xu X.-W."/>
        </authorList>
    </citation>
    <scope>NUCLEOTIDE SEQUENCE [LARGE SCALE GENOMIC DNA]</scope>
    <source>
        <strain evidence="13 14">JW12</strain>
    </source>
</reference>
<evidence type="ECO:0000256" key="5">
    <source>
        <dbReference type="ARBA" id="ARBA00022679"/>
    </source>
</evidence>
<gene>
    <name evidence="13" type="ORF">BFC17_21185</name>
</gene>
<keyword evidence="6 11" id="KW-0812">Transmembrane</keyword>
<keyword evidence="9 11" id="KW-0472">Membrane</keyword>
<dbReference type="InterPro" id="IPR024194">
    <property type="entry name" value="Ac/AlaTfrase_AlgI/DltB"/>
</dbReference>
<keyword evidence="5 11" id="KW-0808">Transferase</keyword>
<dbReference type="PANTHER" id="PTHR13285">
    <property type="entry name" value="ACYLTRANSFERASE"/>
    <property type="match status" value="1"/>
</dbReference>
<feature type="transmembrane region" description="Helical" evidence="12">
    <location>
        <begin position="186"/>
        <end position="210"/>
    </location>
</feature>
<feature type="transmembrane region" description="Helical" evidence="12">
    <location>
        <begin position="115"/>
        <end position="133"/>
    </location>
</feature>
<evidence type="ECO:0000256" key="11">
    <source>
        <dbReference type="PIRNR" id="PIRNR016636"/>
    </source>
</evidence>
<evidence type="ECO:0000313" key="14">
    <source>
        <dbReference type="Proteomes" id="UP000176037"/>
    </source>
</evidence>
<dbReference type="AlphaFoldDB" id="A0A1E8FDQ1"/>
<comment type="similarity">
    <text evidence="3 11">Belongs to the membrane-bound acyltransferase family.</text>
</comment>
<feature type="transmembrane region" description="Helical" evidence="12">
    <location>
        <begin position="145"/>
        <end position="166"/>
    </location>
</feature>
<evidence type="ECO:0000256" key="10">
    <source>
        <dbReference type="ARBA" id="ARBA00023315"/>
    </source>
</evidence>
<dbReference type="GO" id="GO:0042121">
    <property type="term" value="P:alginic acid biosynthetic process"/>
    <property type="evidence" value="ECO:0007669"/>
    <property type="project" value="UniProtKB-UniRule"/>
</dbReference>
<feature type="transmembrane region" description="Helical" evidence="12">
    <location>
        <begin position="77"/>
        <end position="95"/>
    </location>
</feature>
<dbReference type="InterPro" id="IPR051085">
    <property type="entry name" value="MB_O-acyltransferase"/>
</dbReference>
<comment type="pathway">
    <text evidence="2 11">Glycan biosynthesis; alginate biosynthesis.</text>
</comment>
<evidence type="ECO:0000256" key="2">
    <source>
        <dbReference type="ARBA" id="ARBA00005182"/>
    </source>
</evidence>
<name>A0A1E8FDQ1_9ALTE</name>
<dbReference type="PIRSF" id="PIRSF500217">
    <property type="entry name" value="AlgI"/>
    <property type="match status" value="1"/>
</dbReference>
<protein>
    <recommendedName>
        <fullName evidence="11">Probable alginate O-acetylase</fullName>
        <ecNumber evidence="11">2.3.1.-</ecNumber>
    </recommendedName>
</protein>
<sequence length="519" mass="58681">MLFNSVEFIFFFLPTCLFLYFSIAKRFGNEKALSSLIFCSLFFYAWWSPVHLLLLLFSMAFNYSLGSYLNHSKNKSVLIFGIGANLFLIGYFKYANFLVDNVGVLVGTQFEFDKIVLPLAISFFTFQQIAYLVDSYRGITREYKFGHYALFVSFFPQLIAGPIVHHKQMMPQFESQKSYAFDAENFAIGISIFAVGLFKKAVLADGVAIYANPVFHNVDNGVSVDFFSAWGGALAYSFQLYFDFSGYSDMAIGLARMFGIVLPLNFYSPYKATSISEFWRRWHITLSTFLRDYIYIPLGGNRVGQFRRYNNLMITMLLGGLWHGAGWNFVIWGGLHGLYLAINSYWQVIATKYSFAYRLRLTWLSWLLTFLAVVVGWVFFRATTLDGALNMLSGMAGLNGVAIPNAIFVRLGSLTSVLTEIGISPGQEGGAAFVKTWSWIVVCFILTLSFPNVYELFSKYNAALAEKGGQFGSAFTLLALPSFNFTWKMNVTSAYICGILFAFGLLTLSQVSEFLYFQF</sequence>
<organism evidence="13 14">
    <name type="scientific">Alteromonas lipolytica</name>
    <dbReference type="NCBI Taxonomy" id="1856405"/>
    <lineage>
        <taxon>Bacteria</taxon>
        <taxon>Pseudomonadati</taxon>
        <taxon>Pseudomonadota</taxon>
        <taxon>Gammaproteobacteria</taxon>
        <taxon>Alteromonadales</taxon>
        <taxon>Alteromonadaceae</taxon>
        <taxon>Alteromonas/Salinimonas group</taxon>
        <taxon>Alteromonas</taxon>
    </lineage>
</organism>
<feature type="transmembrane region" description="Helical" evidence="12">
    <location>
        <begin position="312"/>
        <end position="341"/>
    </location>
</feature>
<evidence type="ECO:0000256" key="12">
    <source>
        <dbReference type="SAM" id="Phobius"/>
    </source>
</evidence>
<keyword evidence="11" id="KW-0997">Cell inner membrane</keyword>
<keyword evidence="10 11" id="KW-0012">Acyltransferase</keyword>
<keyword evidence="8 12" id="KW-1133">Transmembrane helix</keyword>
<dbReference type="GO" id="GO:0016746">
    <property type="term" value="F:acyltransferase activity"/>
    <property type="evidence" value="ECO:0007669"/>
    <property type="project" value="UniProtKB-KW"/>
</dbReference>
<accession>A0A1E8FDQ1</accession>
<evidence type="ECO:0000256" key="9">
    <source>
        <dbReference type="ARBA" id="ARBA00023136"/>
    </source>
</evidence>
<dbReference type="EMBL" id="MJIC01000014">
    <property type="protein sequence ID" value="OFI34065.1"/>
    <property type="molecule type" value="Genomic_DNA"/>
</dbReference>
<dbReference type="STRING" id="1856405.BFC17_21185"/>
<dbReference type="GO" id="GO:0005886">
    <property type="term" value="C:plasma membrane"/>
    <property type="evidence" value="ECO:0007669"/>
    <property type="project" value="UniProtKB-SubCell"/>
</dbReference>
<dbReference type="InterPro" id="IPR028362">
    <property type="entry name" value="AlgI"/>
</dbReference>
<dbReference type="RefSeq" id="WP_070176993.1">
    <property type="nucleotide sequence ID" value="NZ_BMJR01000003.1"/>
</dbReference>
<dbReference type="OrthoDB" id="139172at2"/>
<dbReference type="UniPathway" id="UPA00286"/>
<keyword evidence="7 11" id="KW-0016">Alginate biosynthesis</keyword>